<keyword evidence="2" id="KW-0503">Monooxygenase</keyword>
<dbReference type="PANTHER" id="PTHR46696:SF1">
    <property type="entry name" value="CYTOCHROME P450 YJIB-RELATED"/>
    <property type="match status" value="1"/>
</dbReference>
<reference evidence="3 4" key="1">
    <citation type="submission" date="2018-03" db="EMBL/GenBank/DDBJ databases">
        <title>Bacteriophage NCPPB3778 and a type I-E CRISPR drive the evolution of the US Biological Select Agent, Rathayibacter toxicus.</title>
        <authorList>
            <person name="Davis E.W.II."/>
            <person name="Tabima J.F."/>
            <person name="Weisberg A.J."/>
            <person name="Dantas Lopes L."/>
            <person name="Wiseman M.S."/>
            <person name="Wiseman M.S."/>
            <person name="Pupko T."/>
            <person name="Belcher M.S."/>
            <person name="Sechler A.J."/>
            <person name="Tancos M.A."/>
            <person name="Schroeder B.K."/>
            <person name="Murray T.D."/>
            <person name="Luster D.G."/>
            <person name="Schneider W.L."/>
            <person name="Rogers E."/>
            <person name="Andreote F.D."/>
            <person name="Grunwald N.J."/>
            <person name="Putnam M.L."/>
            <person name="Chang J.H."/>
        </authorList>
    </citation>
    <scope>NUCLEOTIDE SEQUENCE [LARGE SCALE GENOMIC DNA]</scope>
    <source>
        <strain evidence="3 4">NCCPB 2253</strain>
    </source>
</reference>
<dbReference type="PANTHER" id="PTHR46696">
    <property type="entry name" value="P450, PUTATIVE (EUROFUNG)-RELATED"/>
    <property type="match status" value="1"/>
</dbReference>
<dbReference type="RefSeq" id="WP_104264209.1">
    <property type="nucleotide sequence ID" value="NZ_CP028130.1"/>
</dbReference>
<keyword evidence="2" id="KW-0408">Iron</keyword>
<comment type="similarity">
    <text evidence="1 2">Belongs to the cytochrome P450 family.</text>
</comment>
<dbReference type="GO" id="GO:0020037">
    <property type="term" value="F:heme binding"/>
    <property type="evidence" value="ECO:0007669"/>
    <property type="project" value="InterPro"/>
</dbReference>
<proteinExistence type="inferred from homology"/>
<dbReference type="AlphaFoldDB" id="A0AAD2JG66"/>
<sequence length="407" mass="42452">MTPDREARLLAHLGPGGPRGRCLRSLFAEAASDGLLLRRGRLVAVYGPDEIRAILASDAVQMPIPQFPEAVRDAVPSFVDLFSEALPFREPAAHARLRSILLAHFSPRNVRSLGAQIEGLAAELVDAAATGDTVDLVSAVAGPLPTRVIATLIGAPRPLWDALDRASHAMLARLTTTYLGEGAASAPPIDEGGFSQVCTLLRDILSASTLPVHSVGASLHVAVAAGDATAREALGLLVLLYMTGIDTVAAAVATAALTLLEFPDWAAKIARDPRRAGPFVDEVLRVDPPLPYSIRAVRSEAEVAGIRLSPGDRVVLCQASAGLDPRRFPDPLAFLPGERAPALSFGHGLHRCLGAALARQQVAAVVVRLAALGVSAAFDDLTWATLPSIHTPTALPVRIGAAAGVAV</sequence>
<dbReference type="InterPro" id="IPR017972">
    <property type="entry name" value="Cyt_P450_CS"/>
</dbReference>
<keyword evidence="2" id="KW-0560">Oxidoreductase</keyword>
<dbReference type="GO" id="GO:0005506">
    <property type="term" value="F:iron ion binding"/>
    <property type="evidence" value="ECO:0007669"/>
    <property type="project" value="InterPro"/>
</dbReference>
<dbReference type="PROSITE" id="PS00086">
    <property type="entry name" value="CYTOCHROME_P450"/>
    <property type="match status" value="1"/>
</dbReference>
<organism evidence="3 4">
    <name type="scientific">Rathayibacter iranicus</name>
    <dbReference type="NCBI Taxonomy" id="59737"/>
    <lineage>
        <taxon>Bacteria</taxon>
        <taxon>Bacillati</taxon>
        <taxon>Actinomycetota</taxon>
        <taxon>Actinomycetes</taxon>
        <taxon>Micrococcales</taxon>
        <taxon>Microbacteriaceae</taxon>
        <taxon>Rathayibacter</taxon>
    </lineage>
</organism>
<dbReference type="Pfam" id="PF00067">
    <property type="entry name" value="p450"/>
    <property type="match status" value="1"/>
</dbReference>
<dbReference type="GO" id="GO:0004497">
    <property type="term" value="F:monooxygenase activity"/>
    <property type="evidence" value="ECO:0007669"/>
    <property type="project" value="UniProtKB-KW"/>
</dbReference>
<name>A0AAD2JG66_9MICO</name>
<keyword evidence="2" id="KW-0349">Heme</keyword>
<dbReference type="InterPro" id="IPR036396">
    <property type="entry name" value="Cyt_P450_sf"/>
</dbReference>
<evidence type="ECO:0000313" key="4">
    <source>
        <dbReference type="Proteomes" id="UP000283946"/>
    </source>
</evidence>
<keyword evidence="2" id="KW-0479">Metal-binding</keyword>
<accession>A0AAD2JG66</accession>
<dbReference type="InterPro" id="IPR001128">
    <property type="entry name" value="Cyt_P450"/>
</dbReference>
<dbReference type="PRINTS" id="PR00359">
    <property type="entry name" value="BP450"/>
</dbReference>
<dbReference type="GO" id="GO:0016705">
    <property type="term" value="F:oxidoreductase activity, acting on paired donors, with incorporation or reduction of molecular oxygen"/>
    <property type="evidence" value="ECO:0007669"/>
    <property type="project" value="InterPro"/>
</dbReference>
<dbReference type="SUPFAM" id="SSF48264">
    <property type="entry name" value="Cytochrome P450"/>
    <property type="match status" value="1"/>
</dbReference>
<dbReference type="EMBL" id="CP028130">
    <property type="protein sequence ID" value="AZZ55133.1"/>
    <property type="molecule type" value="Genomic_DNA"/>
</dbReference>
<dbReference type="KEGG" id="ria:C7V51_03965"/>
<dbReference type="Proteomes" id="UP000283946">
    <property type="component" value="Chromosome"/>
</dbReference>
<protein>
    <submittedName>
        <fullName evidence="3">Cytochrome P450</fullName>
    </submittedName>
</protein>
<dbReference type="InterPro" id="IPR002397">
    <property type="entry name" value="Cyt_P450_B"/>
</dbReference>
<gene>
    <name evidence="3" type="ORF">C7V51_03965</name>
</gene>
<evidence type="ECO:0000313" key="3">
    <source>
        <dbReference type="EMBL" id="AZZ55133.1"/>
    </source>
</evidence>
<evidence type="ECO:0000256" key="2">
    <source>
        <dbReference type="RuleBase" id="RU000461"/>
    </source>
</evidence>
<evidence type="ECO:0000256" key="1">
    <source>
        <dbReference type="ARBA" id="ARBA00010617"/>
    </source>
</evidence>
<dbReference type="Gene3D" id="1.10.630.10">
    <property type="entry name" value="Cytochrome P450"/>
    <property type="match status" value="1"/>
</dbReference>